<keyword evidence="8" id="KW-0511">Multifunctional enzyme</keyword>
<evidence type="ECO:0000259" key="14">
    <source>
        <dbReference type="PROSITE" id="PS52019"/>
    </source>
</evidence>
<evidence type="ECO:0000256" key="4">
    <source>
        <dbReference type="ARBA" id="ARBA00022553"/>
    </source>
</evidence>
<organism evidence="15 16">
    <name type="scientific">Saccharothrix saharensis</name>
    <dbReference type="NCBI Taxonomy" id="571190"/>
    <lineage>
        <taxon>Bacteria</taxon>
        <taxon>Bacillati</taxon>
        <taxon>Actinomycetota</taxon>
        <taxon>Actinomycetes</taxon>
        <taxon>Pseudonocardiales</taxon>
        <taxon>Pseudonocardiaceae</taxon>
        <taxon>Saccharothrix</taxon>
    </lineage>
</organism>
<dbReference type="GO" id="GO:0004315">
    <property type="term" value="F:3-oxoacyl-[acyl-carrier-protein] synthase activity"/>
    <property type="evidence" value="ECO:0007669"/>
    <property type="project" value="InterPro"/>
</dbReference>
<dbReference type="PROSITE" id="PS00012">
    <property type="entry name" value="PHOSPHOPANTETHEINE"/>
    <property type="match status" value="2"/>
</dbReference>
<dbReference type="SUPFAM" id="SSF51735">
    <property type="entry name" value="NAD(P)-binding Rossmann-fold domains"/>
    <property type="match status" value="4"/>
</dbReference>
<dbReference type="FunFam" id="1.10.1200.10:FF:000007">
    <property type="entry name" value="Probable polyketide synthase pks17"/>
    <property type="match status" value="2"/>
</dbReference>
<dbReference type="PROSITE" id="PS00606">
    <property type="entry name" value="KS3_1"/>
    <property type="match status" value="2"/>
</dbReference>
<evidence type="ECO:0000256" key="9">
    <source>
        <dbReference type="ARBA" id="ARBA00023315"/>
    </source>
</evidence>
<feature type="domain" description="Ketosynthase family 3 (KS3)" evidence="13">
    <location>
        <begin position="1695"/>
        <end position="2120"/>
    </location>
</feature>
<dbReference type="EMBL" id="VFPP01000001">
    <property type="protein sequence ID" value="TQM77831.1"/>
    <property type="molecule type" value="Genomic_DNA"/>
</dbReference>
<dbReference type="Pfam" id="PF00698">
    <property type="entry name" value="Acyl_transf_1"/>
    <property type="match status" value="2"/>
</dbReference>
<feature type="region of interest" description="N-terminal hotdog fold" evidence="10">
    <location>
        <begin position="923"/>
        <end position="1043"/>
    </location>
</feature>
<dbReference type="SMART" id="SM00823">
    <property type="entry name" value="PKS_PP"/>
    <property type="match status" value="2"/>
</dbReference>
<dbReference type="PANTHER" id="PTHR43775:SF51">
    <property type="entry name" value="INACTIVE PHENOLPHTHIOCEROL SYNTHESIS POLYKETIDE SYNTHASE TYPE I PKS1-RELATED"/>
    <property type="match status" value="1"/>
</dbReference>
<dbReference type="SUPFAM" id="SSF101173">
    <property type="entry name" value="Docking domain B of the erythromycin polyketide synthase (DEBS)"/>
    <property type="match status" value="1"/>
</dbReference>
<dbReference type="InterPro" id="IPR049900">
    <property type="entry name" value="PKS_mFAS_DH"/>
</dbReference>
<dbReference type="PROSITE" id="PS50075">
    <property type="entry name" value="CARRIER"/>
    <property type="match status" value="2"/>
</dbReference>
<dbReference type="Pfam" id="PF00109">
    <property type="entry name" value="ketoacyl-synt"/>
    <property type="match status" value="2"/>
</dbReference>
<dbReference type="InterPro" id="IPR014043">
    <property type="entry name" value="Acyl_transferase_dom"/>
</dbReference>
<dbReference type="SUPFAM" id="SSF52151">
    <property type="entry name" value="FabD/lysophospholipase-like"/>
    <property type="match status" value="2"/>
</dbReference>
<dbReference type="Gene3D" id="3.40.47.10">
    <property type="match status" value="2"/>
</dbReference>
<dbReference type="InterPro" id="IPR055123">
    <property type="entry name" value="SpnB-like_Rossmann"/>
</dbReference>
<evidence type="ECO:0000256" key="11">
    <source>
        <dbReference type="SAM" id="MobiDB-lite"/>
    </source>
</evidence>
<feature type="active site" description="Proton acceptor; for dehydratase activity" evidence="10">
    <location>
        <position position="955"/>
    </location>
</feature>
<dbReference type="SUPFAM" id="SSF53901">
    <property type="entry name" value="Thiolase-like"/>
    <property type="match status" value="2"/>
</dbReference>
<feature type="active site" description="Proton donor; for dehydratase activity" evidence="10">
    <location>
        <position position="1113"/>
    </location>
</feature>
<dbReference type="InterPro" id="IPR049552">
    <property type="entry name" value="PKS_DH_N"/>
</dbReference>
<feature type="domain" description="Ketosynthase family 3 (KS3)" evidence="13">
    <location>
        <begin position="33"/>
        <end position="459"/>
    </location>
</feature>
<evidence type="ECO:0000313" key="15">
    <source>
        <dbReference type="EMBL" id="TQM77831.1"/>
    </source>
</evidence>
<evidence type="ECO:0000256" key="5">
    <source>
        <dbReference type="ARBA" id="ARBA00022679"/>
    </source>
</evidence>
<name>A0A543J4S7_9PSEU</name>
<dbReference type="GO" id="GO:0004312">
    <property type="term" value="F:fatty acid synthase activity"/>
    <property type="evidence" value="ECO:0007669"/>
    <property type="project" value="TreeGrafter"/>
</dbReference>
<dbReference type="InterPro" id="IPR020806">
    <property type="entry name" value="PKS_PP-bd"/>
</dbReference>
<dbReference type="InterPro" id="IPR013968">
    <property type="entry name" value="PKS_KR"/>
</dbReference>
<dbReference type="InterPro" id="IPR016036">
    <property type="entry name" value="Malonyl_transacylase_ACP-bd"/>
</dbReference>
<dbReference type="Pfam" id="PF22953">
    <property type="entry name" value="SpnB_Rossmann"/>
    <property type="match status" value="2"/>
</dbReference>
<dbReference type="InterPro" id="IPR042104">
    <property type="entry name" value="PKS_dehydratase_sf"/>
</dbReference>
<dbReference type="GO" id="GO:0006633">
    <property type="term" value="P:fatty acid biosynthetic process"/>
    <property type="evidence" value="ECO:0007669"/>
    <property type="project" value="InterPro"/>
</dbReference>
<dbReference type="Gene3D" id="3.40.50.720">
    <property type="entry name" value="NAD(P)-binding Rossmann-like Domain"/>
    <property type="match status" value="2"/>
</dbReference>
<keyword evidence="3" id="KW-0596">Phosphopantetheine</keyword>
<keyword evidence="5 15" id="KW-0808">Transferase</keyword>
<dbReference type="InterPro" id="IPR036736">
    <property type="entry name" value="ACP-like_sf"/>
</dbReference>
<dbReference type="SUPFAM" id="SSF55048">
    <property type="entry name" value="Probable ACP-binding domain of malonyl-CoA ACP transacylase"/>
    <property type="match status" value="2"/>
</dbReference>
<dbReference type="SMART" id="SM00822">
    <property type="entry name" value="PKS_KR"/>
    <property type="match status" value="2"/>
</dbReference>
<feature type="domain" description="PKS/mFAS DH" evidence="14">
    <location>
        <begin position="923"/>
        <end position="1190"/>
    </location>
</feature>
<dbReference type="InterPro" id="IPR032821">
    <property type="entry name" value="PKS_assoc"/>
</dbReference>
<dbReference type="Gene3D" id="3.40.366.10">
    <property type="entry name" value="Malonyl-Coenzyme A Acyl Carrier Protein, domain 2"/>
    <property type="match status" value="2"/>
</dbReference>
<dbReference type="SUPFAM" id="SSF47336">
    <property type="entry name" value="ACP-like"/>
    <property type="match status" value="2"/>
</dbReference>
<dbReference type="Pfam" id="PF00550">
    <property type="entry name" value="PP-binding"/>
    <property type="match status" value="2"/>
</dbReference>
<dbReference type="InterPro" id="IPR016039">
    <property type="entry name" value="Thiolase-like"/>
</dbReference>
<dbReference type="Pfam" id="PF02801">
    <property type="entry name" value="Ketoacyl-synt_C"/>
    <property type="match status" value="2"/>
</dbReference>
<dbReference type="InterPro" id="IPR014031">
    <property type="entry name" value="Ketoacyl_synth_C"/>
</dbReference>
<dbReference type="CDD" id="cd08956">
    <property type="entry name" value="KR_3_FAS_SDR_x"/>
    <property type="match status" value="2"/>
</dbReference>
<reference evidence="15 16" key="1">
    <citation type="submission" date="2019-06" db="EMBL/GenBank/DDBJ databases">
        <title>Sequencing the genomes of 1000 actinobacteria strains.</title>
        <authorList>
            <person name="Klenk H.-P."/>
        </authorList>
    </citation>
    <scope>NUCLEOTIDE SEQUENCE [LARGE SCALE GENOMIC DNA]</scope>
    <source>
        <strain evidence="15 16">DSM 45456</strain>
    </source>
</reference>
<evidence type="ECO:0000256" key="6">
    <source>
        <dbReference type="ARBA" id="ARBA00022737"/>
    </source>
</evidence>
<evidence type="ECO:0000313" key="16">
    <source>
        <dbReference type="Proteomes" id="UP000316628"/>
    </source>
</evidence>
<dbReference type="InterPro" id="IPR020807">
    <property type="entry name" value="PKS_DH"/>
</dbReference>
<dbReference type="InterPro" id="IPR020841">
    <property type="entry name" value="PKS_Beta-ketoAc_synthase_dom"/>
</dbReference>
<keyword evidence="7" id="KW-0045">Antibiotic biosynthesis</keyword>
<keyword evidence="6" id="KW-0677">Repeat</keyword>
<dbReference type="InterPro" id="IPR036291">
    <property type="entry name" value="NAD(P)-bd_dom_sf"/>
</dbReference>
<dbReference type="Gene3D" id="1.10.1200.10">
    <property type="entry name" value="ACP-like"/>
    <property type="match status" value="2"/>
</dbReference>
<dbReference type="PROSITE" id="PS52004">
    <property type="entry name" value="KS3_2"/>
    <property type="match status" value="2"/>
</dbReference>
<dbReference type="Gene3D" id="3.10.129.110">
    <property type="entry name" value="Polyketide synthase dehydratase"/>
    <property type="match status" value="3"/>
</dbReference>
<evidence type="ECO:0000256" key="8">
    <source>
        <dbReference type="ARBA" id="ARBA00023268"/>
    </source>
</evidence>
<protein>
    <submittedName>
        <fullName evidence="15">Acyl transferase domain-containing protein</fullName>
    </submittedName>
</protein>
<feature type="region of interest" description="C-terminal hotdog fold" evidence="10">
    <location>
        <begin position="1054"/>
        <end position="1190"/>
    </location>
</feature>
<dbReference type="InterPro" id="IPR036299">
    <property type="entry name" value="Polyketide_synth_docking_sf"/>
</dbReference>
<dbReference type="GO" id="GO:0031177">
    <property type="term" value="F:phosphopantetheine binding"/>
    <property type="evidence" value="ECO:0007669"/>
    <property type="project" value="InterPro"/>
</dbReference>
<dbReference type="InterPro" id="IPR006162">
    <property type="entry name" value="Ppantetheine_attach_site"/>
</dbReference>
<dbReference type="OrthoDB" id="9778690at2"/>
<proteinExistence type="predicted"/>
<gene>
    <name evidence="15" type="ORF">FHX81_0072</name>
</gene>
<dbReference type="SMART" id="SM00827">
    <property type="entry name" value="PKS_AT"/>
    <property type="match status" value="2"/>
</dbReference>
<dbReference type="SMART" id="SM00826">
    <property type="entry name" value="PKS_DH"/>
    <property type="match status" value="2"/>
</dbReference>
<dbReference type="RefSeq" id="WP_141974663.1">
    <property type="nucleotide sequence ID" value="NZ_VFPP01000001.1"/>
</dbReference>
<dbReference type="Gene3D" id="3.30.70.3290">
    <property type="match status" value="2"/>
</dbReference>
<comment type="caution">
    <text evidence="15">The sequence shown here is derived from an EMBL/GenBank/DDBJ whole genome shotgun (WGS) entry which is preliminary data.</text>
</comment>
<dbReference type="Pfam" id="PF14765">
    <property type="entry name" value="PS-DH"/>
    <property type="match status" value="1"/>
</dbReference>
<evidence type="ECO:0000256" key="3">
    <source>
        <dbReference type="ARBA" id="ARBA00022450"/>
    </source>
</evidence>
<sequence>MAGEQALRDYLKRAVADAQEAHRRLREVEDRGSEPIAVVGMACRFAGDVTSPDELWDLVVGERDAISGFPADRGWDVDGIYHPDPAHPGTSYAREGGFLRRVGEFDPNFFGISPREAVAMDPQQRLLLETSWEAFEHAGIDATSLRGSRTGVFVGLNYHDYVHSLQNAAEDIAGLVGTGTSGSVASGRIAYTLGLEGPAVTIDTACSSSLVSLHLAVQSLRQGESTLALAGGVTIMGTPGMFVEFSRQRGLAADGRCKAFSADADGTGWGEGVGVLVLERLSDARRHGHRVLAVVRGSAVNQDGASNGLTAPNGPAQQRVIRAALGNARLASDEVDVVEAHGTGTSLGDPIEAQALLATYGRQRPADRPLWLGTVKSNIGHTQAAAGVAGIIKMVMAMRHGVLPRTLHVASPTPQVDWSAGAVSLLTSARPWDSGDQPRRAAVSSFGISGTNAHVILEQAPAADPAPEPATSGLPLPFLLSARTDSALPPQAARLLERVDGVSLHDLGWSLATTRAGLARRAVVVAADAAELTRGLAGLATGDVPAGVLVDSVTAGRTAFLFTGQGAQRVGMGRELYSAFPVFASAFDEVLSALDPALRDVMWSDADRLSQTEFTQPGLFAFEVALFRLLEAWGIRPDFVAGHSIGEIAAAHVSGVLSLADAARLVTARGRLMQALPAGGAMVSLRAGEDDVRAVLTDEVGIAAVNGPRSVVVSGSEAAVDALVARLDVKSKRLRVSHAFHSPLMAPMLAEFRAVVSGLTFNVPQIPFVSTVLSDLSSSVVNRVPLGGDPSAGAAFDAEYWVRHVSATVRFGDAVRGLEAQGVTTFLEVGPDGVLAAMGQESLTSDVPALVASQRKDRPELRTLVEAVARLVARGVKVEWDAWFPGGRPVELPTYAFERRRYWPTPASSVGDVASAGLGAAEHPLLGAVVAVPESGGTLFSGRISVHSHPWLADHVVLGSTLLPGTAFLELALRAADEVGCAAVAELTLGAPLVLPPDGAVQLQVLVGADDGTGRRSISVHSRDGGDWTRHAGGVLTTEPREEPAPLDEWPPPGEPVDVDGFYPGLAANGFGYGPVFQGLAAAWRVGDEVFAEVVLPDGLRPERFGLHPALLDAALHAVGLGRFVGERGQAQLPFSWAGVALHASGASALRVRLTPSGSGVSVVVADGTGAPVASVEQLTLRPVSVEQLAADVDSLFRVEWVGVPHDGAEPIAVHEVVRPEGDAPTAARAVVNDVLARLREVLAEEDARLAVVTRGAVSVAGEDVDPVTAAVWGVMRSAQTEHPGRFVLLDTDADVVDVPAADEPQLAVRGGRVFAPRLARVPATGEPTWHADDRVLVTGGTGTLGAMIAEHLVTRGVRTLVLTSRRGPDAPGADELVARLAALGADVEVVACDVADRDAVARLAEQRFTGVVHTAGVVDDGVVTALTPDRVDGVFRPKVDAAWHLHELLGDVRAFVLYSAAAGVVGGPGQGNYAAANAFLDGLAQHRHARGLPAVSLAWGLWAERSGMTGDLTEADLRRMSREGVAALSTAEGLRLFDAATAAGAPAVVPIKFDPRAMTDAVPPLFRGLVRGPSRRTATAAPTLTGLGRKLAGLAEAERDAVLVDVVITQVAGVLGYADGSAIAADRAFSDLGFDSLMAVELRNRLAATTGARLPATLVFDYPTPAAVVGLLRAELVGERAVDAPTRRRVVTDDDPIVIVGLACRYPGGVTSPDGLWRLVAEGRDGITRFPTNRDWDVDGLYDPEPGKPGKTYTREGGFLHEAADFDAAFFGISPREAMAMDPQQRLLLETSWEALEHAGIDPVTLRGSRTGVFAGVMYHDYGRFLVEGGEELAAFAGTGVAGSVASGRVSYALGLEGPAVTVDTACSSSLVALHLAAQALRQGECDLALAGGVAVMATPTTFVDFSRQRGLAADGRCKSFAEAADGTGWGEGVGMILVERLSDARRNGHTVLAVVRGSAVNQDGASNGLTAPNGPSQQRVIRAALASAGLTTSDVDVVEAHGTGTTLGDPIEAQALIATYGAERSGEPLWLGSIKSNIGHTQSAAGAAAVIKVVQALRHGLLPKTLHVDVPSAKVDWDAGAVELLTSARPWPRVTRPRRAGISSFGISGTNAHVILEQAPDEPAAAPAETGLVPWVLSAKTPAALAGQAAKLRDWAEGADVAPVDVGRSLLRRTMFEHRAVVVGGDLADLRDGLAAVARAESSPVVPGKLAFLFTGQGAQRMGMGRELYSAFPVFASAFDEVCAELDPSLREVLWSSERIDRTEFAQPGLFAFEVALFRLLESWGVRPDFLAGHSVGEIAAAHVSGVLSLADAARLVTARGRLMQALPTGGAMVAVQATEAEVLPLLPSGAGIAAVNGPNAVVVSGAEDAVEKVLAGLPGRKSKRLRVSHAFHSPLMAPMLDGFRAVASSLVYNDPQIPIVSTVLSDGSSSVENRDPLGGDPSAGAVFDAEYWVRHVMAAVRFRDAVRVLEAQGVTTFFEVGPDGVLTAMGQDCLTTDGPVLIASQRKDRPEDRVLLDAVGRLCARGQHVDWSPLVAGGRLVQVPTYAFQHEEFWPKVSASAGDVTAAGLVSAGHPVLGAAVSLPEDGGVVLTGRLSASTQPWLAEHDVVPSSVFVELAVRAGDEVGCDRIDELVTETWCVLPANGLRVQVVVGAPDELGKRSVAVYSRGEDDWTRHATGTVAASRPAAERPAADGDVVGDVSLLDASGFGIHPNLLDEAARLVSDDLLPATWRGVTLHATGATELHVRMTPNGDGTWALLASDGTGAPVVTADEVGLRAPEPVTGGVDSLFRVEWKQVEPGRAVPDHEVVTVTTDGPVPVAARDAVCRVLGMLQQWLAEERSELLVVHTLAVDPAAAAVWGLVRSAQSEHPGRFVLVEGDDVALALSVDEPQVAVRDGKVFVPRLVRVSGTPVDADWSGKVLITGGTGALGAVAARHLAARGARELVLTSRRGIEAPGAGELVADLEDLGVEVTVVACDVADREAVEKLVADHSFTGVVHTAGVVDDGVVTGLTPERVDAVFRPKVDAAWHLHELVGDVRNFVLYSSAAGVFGAAGQGNYAAANAFLDALARLRRANGLPATSLAWGLWADPSGITSTLDENDRQRMARSGMTALSADDGMRLFDAALAHDLPAVAPVRVDRKALAGAVPPLFRELVRGTRRAARSGIKGGLRERLTDVAPADRERTLVDLVSAAVADVLGYQGRVDAGRAFQELGFDSLTAVELRNRLNAETGLQLPATLVFDHPNTAALAAHLDSELGGGDEHDVLAALDRLAAELTAVTGEDDTHTEITRRLEDLLAQHRRNRPTAGEPDHSDVRDASVEELLDVFDKEFGRS</sequence>
<dbReference type="Pfam" id="PF21089">
    <property type="entry name" value="PKS_DH_N"/>
    <property type="match status" value="2"/>
</dbReference>
<dbReference type="InterPro" id="IPR014030">
    <property type="entry name" value="Ketoacyl_synth_N"/>
</dbReference>
<evidence type="ECO:0000256" key="1">
    <source>
        <dbReference type="ARBA" id="ARBA00001957"/>
    </source>
</evidence>
<dbReference type="Proteomes" id="UP000316628">
    <property type="component" value="Unassembled WGS sequence"/>
</dbReference>
<dbReference type="InterPro" id="IPR049551">
    <property type="entry name" value="PKS_DH_C"/>
</dbReference>
<dbReference type="SMART" id="SM00825">
    <property type="entry name" value="PKS_KS"/>
    <property type="match status" value="2"/>
</dbReference>
<evidence type="ECO:0000259" key="13">
    <source>
        <dbReference type="PROSITE" id="PS52004"/>
    </source>
</evidence>
<feature type="region of interest" description="Disordered" evidence="11">
    <location>
        <begin position="1017"/>
        <end position="1050"/>
    </location>
</feature>
<dbReference type="Pfam" id="PF08990">
    <property type="entry name" value="Docking"/>
    <property type="match status" value="1"/>
</dbReference>
<feature type="domain" description="Carrier" evidence="12">
    <location>
        <begin position="1599"/>
        <end position="1677"/>
    </location>
</feature>
<dbReference type="PROSITE" id="PS52019">
    <property type="entry name" value="PKS_MFAS_DH"/>
    <property type="match status" value="1"/>
</dbReference>
<dbReference type="GO" id="GO:0033068">
    <property type="term" value="P:macrolide biosynthetic process"/>
    <property type="evidence" value="ECO:0007669"/>
    <property type="project" value="UniProtKB-ARBA"/>
</dbReference>
<dbReference type="InterPro" id="IPR015083">
    <property type="entry name" value="NorB/c/GfsB-D-like_docking"/>
</dbReference>
<dbReference type="InterPro" id="IPR009081">
    <property type="entry name" value="PP-bd_ACP"/>
</dbReference>
<dbReference type="SMART" id="SM01294">
    <property type="entry name" value="PKS_PP_betabranch"/>
    <property type="match status" value="2"/>
</dbReference>
<comment type="pathway">
    <text evidence="2">Antibiotic biosynthesis.</text>
</comment>
<keyword evidence="4" id="KW-0597">Phosphoprotein</keyword>
<dbReference type="FunFam" id="3.40.47.10:FF:000019">
    <property type="entry name" value="Polyketide synthase type I"/>
    <property type="match status" value="2"/>
</dbReference>
<dbReference type="InterPro" id="IPR016035">
    <property type="entry name" value="Acyl_Trfase/lysoPLipase"/>
</dbReference>
<keyword evidence="9" id="KW-0012">Acyltransferase</keyword>
<comment type="cofactor">
    <cofactor evidence="1">
        <name>pantetheine 4'-phosphate</name>
        <dbReference type="ChEBI" id="CHEBI:47942"/>
    </cofactor>
</comment>
<dbReference type="InterPro" id="IPR050091">
    <property type="entry name" value="PKS_NRPS_Biosynth_Enz"/>
</dbReference>
<dbReference type="InterPro" id="IPR057326">
    <property type="entry name" value="KR_dom"/>
</dbReference>
<evidence type="ECO:0000256" key="7">
    <source>
        <dbReference type="ARBA" id="ARBA00023194"/>
    </source>
</evidence>
<evidence type="ECO:0000256" key="2">
    <source>
        <dbReference type="ARBA" id="ARBA00004792"/>
    </source>
</evidence>
<accession>A0A543J4S7</accession>
<evidence type="ECO:0000256" key="10">
    <source>
        <dbReference type="PROSITE-ProRule" id="PRU01363"/>
    </source>
</evidence>
<dbReference type="Pfam" id="PF16197">
    <property type="entry name" value="KAsynt_C_assoc"/>
    <property type="match status" value="2"/>
</dbReference>
<keyword evidence="16" id="KW-1185">Reference proteome</keyword>
<dbReference type="PANTHER" id="PTHR43775">
    <property type="entry name" value="FATTY ACID SYNTHASE"/>
    <property type="match status" value="1"/>
</dbReference>
<dbReference type="CDD" id="cd00833">
    <property type="entry name" value="PKS"/>
    <property type="match status" value="2"/>
</dbReference>
<dbReference type="Pfam" id="PF08659">
    <property type="entry name" value="KR"/>
    <property type="match status" value="2"/>
</dbReference>
<dbReference type="InterPro" id="IPR001227">
    <property type="entry name" value="Ac_transferase_dom_sf"/>
</dbReference>
<feature type="compositionally biased region" description="Basic and acidic residues" evidence="11">
    <location>
        <begin position="1021"/>
        <end position="1030"/>
    </location>
</feature>
<feature type="domain" description="Carrier" evidence="12">
    <location>
        <begin position="3186"/>
        <end position="3262"/>
    </location>
</feature>
<evidence type="ECO:0000259" key="12">
    <source>
        <dbReference type="PROSITE" id="PS50075"/>
    </source>
</evidence>
<dbReference type="InterPro" id="IPR018201">
    <property type="entry name" value="Ketoacyl_synth_AS"/>
</dbReference>